<dbReference type="EMBL" id="JBHUMY010000005">
    <property type="protein sequence ID" value="MFD2659544.1"/>
    <property type="molecule type" value="Genomic_DNA"/>
</dbReference>
<evidence type="ECO:0000256" key="2">
    <source>
        <dbReference type="ARBA" id="ARBA00022490"/>
    </source>
</evidence>
<dbReference type="Gene3D" id="3.40.47.10">
    <property type="match status" value="1"/>
</dbReference>
<keyword evidence="2 9" id="KW-0963">Cytoplasm</keyword>
<evidence type="ECO:0000256" key="1">
    <source>
        <dbReference type="ARBA" id="ARBA00008642"/>
    </source>
</evidence>
<keyword evidence="4 9" id="KW-0808">Transferase</keyword>
<accession>A0ABW5QSY7</accession>
<dbReference type="Pfam" id="PF08545">
    <property type="entry name" value="ACP_syn_III"/>
    <property type="match status" value="1"/>
</dbReference>
<evidence type="ECO:0000256" key="5">
    <source>
        <dbReference type="ARBA" id="ARBA00022832"/>
    </source>
</evidence>
<dbReference type="EC" id="2.3.1.180" evidence="9"/>
<evidence type="ECO:0000259" key="11">
    <source>
        <dbReference type="Pfam" id="PF08545"/>
    </source>
</evidence>
<dbReference type="NCBIfam" id="TIGR00747">
    <property type="entry name" value="fabH"/>
    <property type="match status" value="1"/>
</dbReference>
<evidence type="ECO:0000313" key="12">
    <source>
        <dbReference type="EMBL" id="MFD2659544.1"/>
    </source>
</evidence>
<evidence type="ECO:0000313" key="13">
    <source>
        <dbReference type="Proteomes" id="UP001597493"/>
    </source>
</evidence>
<dbReference type="HAMAP" id="MF_01815">
    <property type="entry name" value="FabH"/>
    <property type="match status" value="1"/>
</dbReference>
<feature type="domain" description="Beta-ketoacyl-[acyl-carrier-protein] synthase III N-terminal" evidence="11">
    <location>
        <begin position="115"/>
        <end position="193"/>
    </location>
</feature>
<keyword evidence="8 9" id="KW-0012">Acyltransferase</keyword>
<comment type="function">
    <text evidence="9">Catalyzes the condensation reaction of fatty acid synthesis by the addition to an acyl acceptor of two carbons from malonyl-ACP. Catalyzes the first condensation reaction which initiates fatty acid synthesis and may therefore play a role in governing the total rate of fatty acid production. Possesses both acetoacetyl-ACP synthase and acetyl transacylase activities. Its substrate specificity determines the biosynthesis of branched-chain and/or straight-chain of fatty acids.</text>
</comment>
<dbReference type="Pfam" id="PF08541">
    <property type="entry name" value="ACP_syn_III_C"/>
    <property type="match status" value="1"/>
</dbReference>
<dbReference type="CDD" id="cd00830">
    <property type="entry name" value="KAS_III"/>
    <property type="match status" value="1"/>
</dbReference>
<feature type="active site" evidence="9">
    <location>
        <position position="120"/>
    </location>
</feature>
<keyword evidence="7 9" id="KW-0275">Fatty acid biosynthesis</keyword>
<comment type="domain">
    <text evidence="9">The last Arg residue of the ACP-binding site is essential for the weak association between ACP/AcpP and FabH.</text>
</comment>
<reference evidence="13" key="1">
    <citation type="journal article" date="2019" name="Int. J. Syst. Evol. Microbiol.">
        <title>The Global Catalogue of Microorganisms (GCM) 10K type strain sequencing project: providing services to taxonomists for standard genome sequencing and annotation.</title>
        <authorList>
            <consortium name="The Broad Institute Genomics Platform"/>
            <consortium name="The Broad Institute Genome Sequencing Center for Infectious Disease"/>
            <person name="Wu L."/>
            <person name="Ma J."/>
        </authorList>
    </citation>
    <scope>NUCLEOTIDE SEQUENCE [LARGE SCALE GENOMIC DNA]</scope>
    <source>
        <strain evidence="13">TISTR 1827</strain>
    </source>
</reference>
<evidence type="ECO:0000256" key="9">
    <source>
        <dbReference type="HAMAP-Rule" id="MF_01815"/>
    </source>
</evidence>
<dbReference type="InterPro" id="IPR016039">
    <property type="entry name" value="Thiolase-like"/>
</dbReference>
<dbReference type="InterPro" id="IPR004655">
    <property type="entry name" value="FabH"/>
</dbReference>
<dbReference type="PANTHER" id="PTHR34069:SF2">
    <property type="entry name" value="BETA-KETOACYL-[ACYL-CARRIER-PROTEIN] SYNTHASE III"/>
    <property type="match status" value="1"/>
</dbReference>
<protein>
    <recommendedName>
        <fullName evidence="9">Beta-ketoacyl-[acyl-carrier-protein] synthase III</fullName>
        <shortName evidence="9">Beta-ketoacyl-ACP synthase III</shortName>
        <shortName evidence="9">KAS III</shortName>
        <ecNumber evidence="9">2.3.1.180</ecNumber>
    </recommendedName>
    <alternativeName>
        <fullName evidence="9">3-oxoacyl-[acyl-carrier-protein] synthase 3</fullName>
    </alternativeName>
    <alternativeName>
        <fullName evidence="9">3-oxoacyl-[acyl-carrier-protein] synthase III</fullName>
    </alternativeName>
</protein>
<proteinExistence type="inferred from homology"/>
<feature type="active site" evidence="9">
    <location>
        <position position="258"/>
    </location>
</feature>
<organism evidence="12 13">
    <name type="scientific">Paenibacillus thailandensis</name>
    <dbReference type="NCBI Taxonomy" id="393250"/>
    <lineage>
        <taxon>Bacteria</taxon>
        <taxon>Bacillati</taxon>
        <taxon>Bacillota</taxon>
        <taxon>Bacilli</taxon>
        <taxon>Bacillales</taxon>
        <taxon>Paenibacillaceae</taxon>
        <taxon>Paenibacillus</taxon>
    </lineage>
</organism>
<dbReference type="Proteomes" id="UP001597493">
    <property type="component" value="Unassembled WGS sequence"/>
</dbReference>
<dbReference type="SUPFAM" id="SSF53901">
    <property type="entry name" value="Thiolase-like"/>
    <property type="match status" value="1"/>
</dbReference>
<keyword evidence="3 9" id="KW-0444">Lipid biosynthesis</keyword>
<feature type="active site" evidence="9">
    <location>
        <position position="288"/>
    </location>
</feature>
<evidence type="ECO:0000256" key="4">
    <source>
        <dbReference type="ARBA" id="ARBA00022679"/>
    </source>
</evidence>
<comment type="pathway">
    <text evidence="9">Lipid metabolism; fatty acid biosynthesis.</text>
</comment>
<comment type="similarity">
    <text evidence="1 9">Belongs to the thiolase-like superfamily. FabH family.</text>
</comment>
<comment type="subcellular location">
    <subcellularLocation>
        <location evidence="9">Cytoplasm</location>
    </subcellularLocation>
</comment>
<dbReference type="InterPro" id="IPR013751">
    <property type="entry name" value="ACP_syn_III_N"/>
</dbReference>
<keyword evidence="5 9" id="KW-0276">Fatty acid metabolism</keyword>
<feature type="domain" description="Beta-ketoacyl-[acyl-carrier-protein] synthase III C-terminal" evidence="10">
    <location>
        <begin position="243"/>
        <end position="331"/>
    </location>
</feature>
<dbReference type="RefSeq" id="WP_379270233.1">
    <property type="nucleotide sequence ID" value="NZ_JBHUGT010000013.1"/>
</dbReference>
<evidence type="ECO:0000256" key="6">
    <source>
        <dbReference type="ARBA" id="ARBA00023098"/>
    </source>
</evidence>
<dbReference type="InterPro" id="IPR013747">
    <property type="entry name" value="ACP_syn_III_C"/>
</dbReference>
<name>A0ABW5QSY7_9BACL</name>
<evidence type="ECO:0000256" key="7">
    <source>
        <dbReference type="ARBA" id="ARBA00023160"/>
    </source>
</evidence>
<sequence>MSISVPLRSRAVITAIGTYVPDRVLSNADLEKIVDTSDEWIVRVTGMRERRIAAEDEYTSDLIFAAVRDMVRRYSVDLADVDYILVATSTPDTFFPSMAARVQAEFGIARCGSADIQAACAGLTAAVQLANGLLLSGAFRKILVVGADALSKATDYADRTTCVLFGDGAGALLLEAAGEDEGSLIAVYAETDGTGGKHLYRSSLSGRIGDEPIKTNGMIVQNGREVYRWATSRVADAIQAFIKASGLTADQIDWFVPHSANIRIIEHLCEKTGIPMDRTLTSLEYYGNTSAASILLALDEGVKKGKVGPGQTVLLHGYGGGLMQAGIIVKWTLPAYSPSSS</sequence>
<evidence type="ECO:0000256" key="8">
    <source>
        <dbReference type="ARBA" id="ARBA00023315"/>
    </source>
</evidence>
<dbReference type="NCBIfam" id="NF006829">
    <property type="entry name" value="PRK09352.1"/>
    <property type="match status" value="1"/>
</dbReference>
<comment type="caution">
    <text evidence="12">The sequence shown here is derived from an EMBL/GenBank/DDBJ whole genome shotgun (WGS) entry which is preliminary data.</text>
</comment>
<keyword evidence="6 9" id="KW-0443">Lipid metabolism</keyword>
<comment type="subunit">
    <text evidence="9">Homodimer.</text>
</comment>
<dbReference type="PANTHER" id="PTHR34069">
    <property type="entry name" value="3-OXOACYL-[ACYL-CARRIER-PROTEIN] SYNTHASE 3"/>
    <property type="match status" value="1"/>
</dbReference>
<comment type="catalytic activity">
    <reaction evidence="9">
        <text>malonyl-[ACP] + acetyl-CoA + H(+) = 3-oxobutanoyl-[ACP] + CO2 + CoA</text>
        <dbReference type="Rhea" id="RHEA:12080"/>
        <dbReference type="Rhea" id="RHEA-COMP:9623"/>
        <dbReference type="Rhea" id="RHEA-COMP:9625"/>
        <dbReference type="ChEBI" id="CHEBI:15378"/>
        <dbReference type="ChEBI" id="CHEBI:16526"/>
        <dbReference type="ChEBI" id="CHEBI:57287"/>
        <dbReference type="ChEBI" id="CHEBI:57288"/>
        <dbReference type="ChEBI" id="CHEBI:78449"/>
        <dbReference type="ChEBI" id="CHEBI:78450"/>
        <dbReference type="EC" id="2.3.1.180"/>
    </reaction>
</comment>
<feature type="region of interest" description="ACP-binding" evidence="9">
    <location>
        <begin position="259"/>
        <end position="263"/>
    </location>
</feature>
<gene>
    <name evidence="9" type="primary">fabH</name>
    <name evidence="12" type="ORF">ACFSW5_04610</name>
</gene>
<evidence type="ECO:0000256" key="3">
    <source>
        <dbReference type="ARBA" id="ARBA00022516"/>
    </source>
</evidence>
<keyword evidence="13" id="KW-1185">Reference proteome</keyword>
<keyword evidence="9" id="KW-0511">Multifunctional enzyme</keyword>
<evidence type="ECO:0000259" key="10">
    <source>
        <dbReference type="Pfam" id="PF08541"/>
    </source>
</evidence>